<feature type="region of interest" description="Disordered" evidence="8">
    <location>
        <begin position="299"/>
        <end position="360"/>
    </location>
</feature>
<keyword evidence="5" id="KW-0418">Kinase</keyword>
<organism evidence="10 11">
    <name type="scientific">Sorangium cellulosum</name>
    <name type="common">Polyangium cellulosum</name>
    <dbReference type="NCBI Taxonomy" id="56"/>
    <lineage>
        <taxon>Bacteria</taxon>
        <taxon>Pseudomonadati</taxon>
        <taxon>Myxococcota</taxon>
        <taxon>Polyangia</taxon>
        <taxon>Polyangiales</taxon>
        <taxon>Polyangiaceae</taxon>
        <taxon>Sorangium</taxon>
    </lineage>
</organism>
<keyword evidence="3" id="KW-0808">Transferase</keyword>
<dbReference type="InterPro" id="IPR017441">
    <property type="entry name" value="Protein_kinase_ATP_BS"/>
</dbReference>
<evidence type="ECO:0000256" key="8">
    <source>
        <dbReference type="SAM" id="MobiDB-lite"/>
    </source>
</evidence>
<dbReference type="AlphaFoldDB" id="A0A2L0EI64"/>
<dbReference type="InterPro" id="IPR000719">
    <property type="entry name" value="Prot_kinase_dom"/>
</dbReference>
<dbReference type="Pfam" id="PF00069">
    <property type="entry name" value="Pkinase"/>
    <property type="match status" value="1"/>
</dbReference>
<protein>
    <recommendedName>
        <fullName evidence="2">non-specific serine/threonine protein kinase</fullName>
        <ecNumber evidence="2">2.7.11.1</ecNumber>
    </recommendedName>
</protein>
<dbReference type="EMBL" id="CP012673">
    <property type="protein sequence ID" value="AUX38976.1"/>
    <property type="molecule type" value="Genomic_DNA"/>
</dbReference>
<reference evidence="10 11" key="1">
    <citation type="submission" date="2015-09" db="EMBL/GenBank/DDBJ databases">
        <title>Sorangium comparison.</title>
        <authorList>
            <person name="Zaburannyi N."/>
            <person name="Bunk B."/>
            <person name="Overmann J."/>
            <person name="Mueller R."/>
        </authorList>
    </citation>
    <scope>NUCLEOTIDE SEQUENCE [LARGE SCALE GENOMIC DNA]</scope>
    <source>
        <strain evidence="10 11">So ce26</strain>
    </source>
</reference>
<name>A0A2L0EI64_SORCE</name>
<evidence type="ECO:0000259" key="9">
    <source>
        <dbReference type="PROSITE" id="PS50011"/>
    </source>
</evidence>
<gene>
    <name evidence="10" type="ORF">SOCE26_003580</name>
</gene>
<evidence type="ECO:0000256" key="7">
    <source>
        <dbReference type="PROSITE-ProRule" id="PRU10141"/>
    </source>
</evidence>
<evidence type="ECO:0000256" key="3">
    <source>
        <dbReference type="ARBA" id="ARBA00022679"/>
    </source>
</evidence>
<comment type="similarity">
    <text evidence="1">Belongs to the protein kinase superfamily. NEK Ser/Thr protein kinase family. NIMA subfamily.</text>
</comment>
<dbReference type="RefSeq" id="WP_104977015.1">
    <property type="nucleotide sequence ID" value="NZ_CP012673.1"/>
</dbReference>
<feature type="domain" description="Protein kinase" evidence="9">
    <location>
        <begin position="11"/>
        <end position="283"/>
    </location>
</feature>
<dbReference type="InterPro" id="IPR011009">
    <property type="entry name" value="Kinase-like_dom_sf"/>
</dbReference>
<dbReference type="Gene3D" id="3.30.200.20">
    <property type="entry name" value="Phosphorylase Kinase, domain 1"/>
    <property type="match status" value="1"/>
</dbReference>
<dbReference type="PANTHER" id="PTHR43671">
    <property type="entry name" value="SERINE/THREONINE-PROTEIN KINASE NEK"/>
    <property type="match status" value="1"/>
</dbReference>
<evidence type="ECO:0000256" key="2">
    <source>
        <dbReference type="ARBA" id="ARBA00012513"/>
    </source>
</evidence>
<evidence type="ECO:0000256" key="6">
    <source>
        <dbReference type="ARBA" id="ARBA00022840"/>
    </source>
</evidence>
<evidence type="ECO:0000313" key="11">
    <source>
        <dbReference type="Proteomes" id="UP000238348"/>
    </source>
</evidence>
<dbReference type="SUPFAM" id="SSF56112">
    <property type="entry name" value="Protein kinase-like (PK-like)"/>
    <property type="match status" value="1"/>
</dbReference>
<evidence type="ECO:0000313" key="10">
    <source>
        <dbReference type="EMBL" id="AUX38976.1"/>
    </source>
</evidence>
<dbReference type="SMART" id="SM00220">
    <property type="entry name" value="S_TKc"/>
    <property type="match status" value="1"/>
</dbReference>
<dbReference type="OrthoDB" id="9801841at2"/>
<dbReference type="InterPro" id="IPR008271">
    <property type="entry name" value="Ser/Thr_kinase_AS"/>
</dbReference>
<dbReference type="PANTHER" id="PTHR43671:SF13">
    <property type="entry name" value="SERINE_THREONINE-PROTEIN KINASE NEK2"/>
    <property type="match status" value="1"/>
</dbReference>
<dbReference type="GO" id="GO:0004674">
    <property type="term" value="F:protein serine/threonine kinase activity"/>
    <property type="evidence" value="ECO:0007669"/>
    <property type="project" value="UniProtKB-EC"/>
</dbReference>
<accession>A0A2L0EI64</accession>
<evidence type="ECO:0000256" key="1">
    <source>
        <dbReference type="ARBA" id="ARBA00010886"/>
    </source>
</evidence>
<evidence type="ECO:0000256" key="5">
    <source>
        <dbReference type="ARBA" id="ARBA00022777"/>
    </source>
</evidence>
<dbReference type="PROSITE" id="PS00107">
    <property type="entry name" value="PROTEIN_KINASE_ATP"/>
    <property type="match status" value="1"/>
</dbReference>
<feature type="binding site" evidence="7">
    <location>
        <position position="40"/>
    </location>
    <ligand>
        <name>ATP</name>
        <dbReference type="ChEBI" id="CHEBI:30616"/>
    </ligand>
</feature>
<keyword evidence="6 7" id="KW-0067">ATP-binding</keyword>
<dbReference type="CDD" id="cd14014">
    <property type="entry name" value="STKc_PknB_like"/>
    <property type="match status" value="1"/>
</dbReference>
<sequence length="1136" mass="117877">MVPGTLIADRYRVVRRLGAGAMGAVYEAVDTETDRRRALKVMHAHTIERADLRRRFALEARVAGRVGSPFLVDVLDAGVDRATSTPFLVMELLEGETLAQRLARAGRCPPAEALRWLEQTALGLDKMHRLGVVHRDLKPSNLFLERREHEAPRLKILDLGVAKVLDNGAGLESTSAAGTPVYMAPEQFRGGKVTPAADIHALGMIAFALLVGSPYWQDEAGRGQDPIAFALAASAGPVEAATARAARRGVPLPAGMDGWFARATAADPAVRFASAIAAVRALAGALGEPGAELPLEEAWPAPQASDEQDEGATEDGAGERGEGATEDGAGERGEGATEDGAGEQGEGATEDGAGEQGEGATRTFEKGEGAQGAVPAALEGVPATLEGVPATPEGVPAALEGVPATPEGVPIAPEGVPIAPEGVPIAPEGVPIASGAAESTAPPRPGVWWLLGLGGVAAALGAFALAASLAAPRTAPPAAAPPRAAPRSPLDAPDVVLACPIFEAAGVDAPAGWLGAAAAATVCERARILLGGSTARTLVPAELLVLPRQLVDRFPLDPYAAPDARARSVEAARRRAAAYVDGEVARDGAAFRVALRLHAPDGAELTRAQGAGRALFEAVREAMAPLVAAGHLPKAAHLDAAVAEFSRAADPDGALALLDLTLAMVHNAGGVSEECARVEARSGALAEMGPGERHRCAFVLGLPAPAVALPPAEAASPGAFAARARIEQFAHRVDDPALADELVRRFEQEPSSWGRSTLASTASCLLQPFEPGRAAELSLLAVQIEPKNPSGEFCAPWVQLATVTRGTANAESALRAMQAWAPWDGYAWLLEEAGPGDAGRALAFARRAYALSPLDAYVADVLASRLLAGGARAEARGVALALAAGGYPSQKVESELLLLRVEASEARFGAALARARRAMIPAADDAGWVRVQRLEIAWRALELGLILGRAGEIADAAVERLLDPEPPPLAGAHHIDVPLRIAALCAHATAAASRRCFARLRALRPRLSGGILPGTDAFTDGAERYARADYPEAARVWRPLLRDPGPFVAVMADAMVGVFERAGEAEPAARLEKAVAQGESQLGGASLATARAARRAARRGKLDEARALAKQVIEAWAIADEPVPAVDEMRRITRPR</sequence>
<dbReference type="Proteomes" id="UP000238348">
    <property type="component" value="Chromosome"/>
</dbReference>
<dbReference type="PROSITE" id="PS00108">
    <property type="entry name" value="PROTEIN_KINASE_ST"/>
    <property type="match status" value="1"/>
</dbReference>
<dbReference type="PROSITE" id="PS50011">
    <property type="entry name" value="PROTEIN_KINASE_DOM"/>
    <property type="match status" value="1"/>
</dbReference>
<dbReference type="GO" id="GO:0005524">
    <property type="term" value="F:ATP binding"/>
    <property type="evidence" value="ECO:0007669"/>
    <property type="project" value="UniProtKB-UniRule"/>
</dbReference>
<feature type="compositionally biased region" description="Basic and acidic residues" evidence="8">
    <location>
        <begin position="317"/>
        <end position="335"/>
    </location>
</feature>
<evidence type="ECO:0000256" key="4">
    <source>
        <dbReference type="ARBA" id="ARBA00022741"/>
    </source>
</evidence>
<dbReference type="Gene3D" id="1.10.510.10">
    <property type="entry name" value="Transferase(Phosphotransferase) domain 1"/>
    <property type="match status" value="1"/>
</dbReference>
<keyword evidence="4 7" id="KW-0547">Nucleotide-binding</keyword>
<dbReference type="InterPro" id="IPR050660">
    <property type="entry name" value="NEK_Ser/Thr_kinase"/>
</dbReference>
<dbReference type="EC" id="2.7.11.1" evidence="2"/>
<proteinExistence type="inferred from homology"/>